<dbReference type="RefSeq" id="WP_125569921.1">
    <property type="nucleotide sequence ID" value="NZ_AP019307.1"/>
</dbReference>
<dbReference type="Pfam" id="PF03007">
    <property type="entry name" value="WS_DGAT_cat"/>
    <property type="match status" value="1"/>
</dbReference>
<accession>A0A3G9II34</accession>
<dbReference type="InterPro" id="IPR045034">
    <property type="entry name" value="O-acyltransferase_WSD1-like"/>
</dbReference>
<comment type="pathway">
    <text evidence="2">Lipid metabolism.</text>
</comment>
<dbReference type="InterPro" id="IPR014292">
    <property type="entry name" value="Acyl_transf_WS/DGAT"/>
</dbReference>
<dbReference type="EMBL" id="AP019307">
    <property type="protein sequence ID" value="BBH18650.1"/>
    <property type="molecule type" value="Genomic_DNA"/>
</dbReference>
<evidence type="ECO:0000256" key="1">
    <source>
        <dbReference type="ARBA" id="ARBA00004771"/>
    </source>
</evidence>
<evidence type="ECO:0000256" key="2">
    <source>
        <dbReference type="ARBA" id="ARBA00005189"/>
    </source>
</evidence>
<gene>
    <name evidence="14" type="ORF">Back2_29370</name>
</gene>
<sequence>MASPFDPQSLAFFMAESKDMPIHVGGLLLFEKPEGAGDDYVRGLYEEQLKVERLRPLFAKRPYRSIATGGQLVWVEDDNFDIEHHVRHSALPRPGRIRELLDLTSRLHGQRMAHDRPLWETWVIEGLDDGRIAMYTKIHHALVDGVSAMRLLASAFSSDPDERGMVPPFAYKERAPKDKPSRTKAVTKAPSSALRTAAGAISEAAGLPGATYKSFRNALTLTNAGPISLRAPRTILNQKISGARRFAADDWDIARLKAVGAATGTTLNDVLLAMCGGALRAYLIEHDSLPDTSLISAVPVGLNAKSAGEASGDGGNALGFLMVKLGTDEPDAGTRLQDIHAAMAAGKQMMSTMTKAQITAMGLLGMAPSMALPMLGLSNYFNLPFNVTISNVPGPKETMYFNGAKLVGMYPASVPMHGQGLNITAVSYAGQLGIGLTGCRKTVPSLQRLLVHLEDALVELEKVAGV</sequence>
<keyword evidence="5 11" id="KW-0444">Lipid biosynthesis</keyword>
<dbReference type="GO" id="GO:0004144">
    <property type="term" value="F:diacylglycerol O-acyltransferase activity"/>
    <property type="evidence" value="ECO:0007669"/>
    <property type="project" value="UniProtKB-EC"/>
</dbReference>
<evidence type="ECO:0000313" key="15">
    <source>
        <dbReference type="Proteomes" id="UP000271573"/>
    </source>
</evidence>
<dbReference type="GO" id="GO:0071731">
    <property type="term" value="P:response to nitric oxide"/>
    <property type="evidence" value="ECO:0007669"/>
    <property type="project" value="TreeGrafter"/>
</dbReference>
<keyword evidence="9 11" id="KW-0012">Acyltransferase</keyword>
<feature type="domain" description="O-acyltransferase WSD1 C-terminal" evidence="13">
    <location>
        <begin position="315"/>
        <end position="460"/>
    </location>
</feature>
<feature type="domain" description="O-acyltransferase WSD1-like N-terminal" evidence="12">
    <location>
        <begin position="8"/>
        <end position="270"/>
    </location>
</feature>
<dbReference type="AlphaFoldDB" id="A0A3G9II34"/>
<evidence type="ECO:0000256" key="8">
    <source>
        <dbReference type="ARBA" id="ARBA00023098"/>
    </source>
</evidence>
<evidence type="ECO:0000256" key="5">
    <source>
        <dbReference type="ARBA" id="ARBA00022516"/>
    </source>
</evidence>
<dbReference type="GO" id="GO:0006071">
    <property type="term" value="P:glycerol metabolic process"/>
    <property type="evidence" value="ECO:0007669"/>
    <property type="project" value="UniProtKB-KW"/>
</dbReference>
<proteinExistence type="inferred from homology"/>
<dbReference type="InterPro" id="IPR009721">
    <property type="entry name" value="O-acyltransferase_WSD1_C"/>
</dbReference>
<evidence type="ECO:0000256" key="3">
    <source>
        <dbReference type="ARBA" id="ARBA00009587"/>
    </source>
</evidence>
<protein>
    <recommendedName>
        <fullName evidence="4 11">Diacylglycerol O-acyltransferase</fullName>
        <ecNumber evidence="4 11">2.3.1.20</ecNumber>
    </recommendedName>
</protein>
<dbReference type="EC" id="2.3.1.20" evidence="4 11"/>
<keyword evidence="6 11" id="KW-0808">Transferase</keyword>
<dbReference type="NCBIfam" id="TIGR02946">
    <property type="entry name" value="acyl_WS_DGAT"/>
    <property type="match status" value="1"/>
</dbReference>
<evidence type="ECO:0000256" key="6">
    <source>
        <dbReference type="ARBA" id="ARBA00022679"/>
    </source>
</evidence>
<evidence type="ECO:0000256" key="10">
    <source>
        <dbReference type="ARBA" id="ARBA00048109"/>
    </source>
</evidence>
<keyword evidence="15" id="KW-1185">Reference proteome</keyword>
<dbReference type="InterPro" id="IPR004255">
    <property type="entry name" value="O-acyltransferase_WSD1_N"/>
</dbReference>
<evidence type="ECO:0000256" key="9">
    <source>
        <dbReference type="ARBA" id="ARBA00023315"/>
    </source>
</evidence>
<dbReference type="Pfam" id="PF06974">
    <property type="entry name" value="WS_DGAT_C"/>
    <property type="match status" value="1"/>
</dbReference>
<reference evidence="14 15" key="1">
    <citation type="submission" date="2018-11" db="EMBL/GenBank/DDBJ databases">
        <title>Complete genome sequence of Nocardioides baekrokdamisoli strain KCTC 39748.</title>
        <authorList>
            <person name="Kang S.W."/>
            <person name="Lee K.C."/>
            <person name="Kim K.K."/>
            <person name="Kim J.S."/>
            <person name="Kim D.S."/>
            <person name="Ko S.H."/>
            <person name="Yang S.H."/>
            <person name="Shin Y.K."/>
            <person name="Lee J.S."/>
        </authorList>
    </citation>
    <scope>NUCLEOTIDE SEQUENCE [LARGE SCALE GENOMIC DNA]</scope>
    <source>
        <strain evidence="14 15">KCTC 39748</strain>
    </source>
</reference>
<organism evidence="14 15">
    <name type="scientific">Nocardioides baekrokdamisoli</name>
    <dbReference type="NCBI Taxonomy" id="1804624"/>
    <lineage>
        <taxon>Bacteria</taxon>
        <taxon>Bacillati</taxon>
        <taxon>Actinomycetota</taxon>
        <taxon>Actinomycetes</taxon>
        <taxon>Propionibacteriales</taxon>
        <taxon>Nocardioidaceae</taxon>
        <taxon>Nocardioides</taxon>
    </lineage>
</organism>
<evidence type="ECO:0000313" key="14">
    <source>
        <dbReference type="EMBL" id="BBH18650.1"/>
    </source>
</evidence>
<comment type="catalytic activity">
    <reaction evidence="10 11">
        <text>an acyl-CoA + a 1,2-diacyl-sn-glycerol = a triacyl-sn-glycerol + CoA</text>
        <dbReference type="Rhea" id="RHEA:10868"/>
        <dbReference type="ChEBI" id="CHEBI:17815"/>
        <dbReference type="ChEBI" id="CHEBI:57287"/>
        <dbReference type="ChEBI" id="CHEBI:58342"/>
        <dbReference type="ChEBI" id="CHEBI:64615"/>
        <dbReference type="EC" id="2.3.1.20"/>
    </reaction>
</comment>
<keyword evidence="7 11" id="KW-0319">Glycerol metabolism</keyword>
<dbReference type="PANTHER" id="PTHR31650:SF1">
    <property type="entry name" value="WAX ESTER SYNTHASE_DIACYLGLYCEROL ACYLTRANSFERASE 4-RELATED"/>
    <property type="match status" value="1"/>
</dbReference>
<dbReference type="GO" id="GO:0019432">
    <property type="term" value="P:triglyceride biosynthetic process"/>
    <property type="evidence" value="ECO:0007669"/>
    <property type="project" value="UniProtKB-UniPathway"/>
</dbReference>
<dbReference type="Proteomes" id="UP000271573">
    <property type="component" value="Chromosome"/>
</dbReference>
<dbReference type="SUPFAM" id="SSF52777">
    <property type="entry name" value="CoA-dependent acyltransferases"/>
    <property type="match status" value="1"/>
</dbReference>
<comment type="pathway">
    <text evidence="1 11">Glycerolipid metabolism; triacylglycerol biosynthesis.</text>
</comment>
<dbReference type="GO" id="GO:0005886">
    <property type="term" value="C:plasma membrane"/>
    <property type="evidence" value="ECO:0007669"/>
    <property type="project" value="TreeGrafter"/>
</dbReference>
<comment type="similarity">
    <text evidence="3 11">Belongs to the long-chain O-acyltransferase family.</text>
</comment>
<evidence type="ECO:0000259" key="12">
    <source>
        <dbReference type="Pfam" id="PF03007"/>
    </source>
</evidence>
<dbReference type="KEGG" id="nbe:Back2_29370"/>
<dbReference type="GO" id="GO:0001666">
    <property type="term" value="P:response to hypoxia"/>
    <property type="evidence" value="ECO:0007669"/>
    <property type="project" value="TreeGrafter"/>
</dbReference>
<keyword evidence="8 11" id="KW-0443">Lipid metabolism</keyword>
<evidence type="ECO:0000256" key="4">
    <source>
        <dbReference type="ARBA" id="ARBA00013244"/>
    </source>
</evidence>
<evidence type="ECO:0000256" key="11">
    <source>
        <dbReference type="RuleBase" id="RU361241"/>
    </source>
</evidence>
<dbReference type="GO" id="GO:0051701">
    <property type="term" value="P:biological process involved in interaction with host"/>
    <property type="evidence" value="ECO:0007669"/>
    <property type="project" value="TreeGrafter"/>
</dbReference>
<evidence type="ECO:0000259" key="13">
    <source>
        <dbReference type="Pfam" id="PF06974"/>
    </source>
</evidence>
<dbReference type="PANTHER" id="PTHR31650">
    <property type="entry name" value="O-ACYLTRANSFERASE (WSD1-LIKE) FAMILY PROTEIN"/>
    <property type="match status" value="1"/>
</dbReference>
<dbReference type="UniPathway" id="UPA00282"/>
<evidence type="ECO:0000256" key="7">
    <source>
        <dbReference type="ARBA" id="ARBA00022798"/>
    </source>
</evidence>
<dbReference type="OrthoDB" id="9810950at2"/>
<name>A0A3G9II34_9ACTN</name>